<dbReference type="Pfam" id="PF01636">
    <property type="entry name" value="APH"/>
    <property type="match status" value="1"/>
</dbReference>
<evidence type="ECO:0000256" key="3">
    <source>
        <dbReference type="ARBA" id="ARBA00016197"/>
    </source>
</evidence>
<evidence type="ECO:0000259" key="8">
    <source>
        <dbReference type="Pfam" id="PF01636"/>
    </source>
</evidence>
<evidence type="ECO:0000256" key="7">
    <source>
        <dbReference type="SAM" id="MobiDB-lite"/>
    </source>
</evidence>
<feature type="domain" description="Aminoglycoside phosphotransferase" evidence="8">
    <location>
        <begin position="295"/>
        <end position="355"/>
    </location>
</feature>
<dbReference type="InterPro" id="IPR002575">
    <property type="entry name" value="Aminoglycoside_PTrfase"/>
</dbReference>
<comment type="similarity">
    <text evidence="2">Belongs to the AIM9 family.</text>
</comment>
<dbReference type="SUPFAM" id="SSF56112">
    <property type="entry name" value="Protein kinase-like (PK-like)"/>
    <property type="match status" value="1"/>
</dbReference>
<dbReference type="InterPro" id="IPR011009">
    <property type="entry name" value="Kinase-like_dom_sf"/>
</dbReference>
<dbReference type="PANTHER" id="PTHR36091:SF1">
    <property type="entry name" value="ALTERED INHERITANCE OF MITOCHONDRIA PROTEIN 9, MITOCHONDRIAL"/>
    <property type="match status" value="1"/>
</dbReference>
<evidence type="ECO:0000313" key="9">
    <source>
        <dbReference type="EMBL" id="RJE23946.1"/>
    </source>
</evidence>
<keyword evidence="4" id="KW-0809">Transit peptide</keyword>
<accession>A0A3A2ZLL6</accession>
<evidence type="ECO:0000313" key="10">
    <source>
        <dbReference type="Proteomes" id="UP000266188"/>
    </source>
</evidence>
<evidence type="ECO:0000256" key="2">
    <source>
        <dbReference type="ARBA" id="ARBA00005543"/>
    </source>
</evidence>
<evidence type="ECO:0000256" key="5">
    <source>
        <dbReference type="ARBA" id="ARBA00023128"/>
    </source>
</evidence>
<protein>
    <recommendedName>
        <fullName evidence="3">Altered inheritance of mitochondria protein 9, mitochondrial</fullName>
    </recommendedName>
    <alternativeName>
        <fullName evidence="6">Found in mitochondrial proteome protein 29</fullName>
    </alternativeName>
</protein>
<dbReference type="Gene3D" id="3.90.1200.10">
    <property type="match status" value="1"/>
</dbReference>
<dbReference type="EMBL" id="MVGC01000099">
    <property type="protein sequence ID" value="RJE23946.1"/>
    <property type="molecule type" value="Genomic_DNA"/>
</dbReference>
<keyword evidence="10" id="KW-1185">Reference proteome</keyword>
<evidence type="ECO:0000256" key="1">
    <source>
        <dbReference type="ARBA" id="ARBA00004173"/>
    </source>
</evidence>
<keyword evidence="5" id="KW-0496">Mitochondrion</keyword>
<feature type="region of interest" description="Disordered" evidence="7">
    <location>
        <begin position="374"/>
        <end position="398"/>
    </location>
</feature>
<dbReference type="GO" id="GO:0016740">
    <property type="term" value="F:transferase activity"/>
    <property type="evidence" value="ECO:0007669"/>
    <property type="project" value="UniProtKB-KW"/>
</dbReference>
<evidence type="ECO:0000256" key="6">
    <source>
        <dbReference type="ARBA" id="ARBA00031849"/>
    </source>
</evidence>
<name>A0A3A2ZLL6_9EURO</name>
<dbReference type="PANTHER" id="PTHR36091">
    <property type="entry name" value="ALTERED INHERITANCE OF MITOCHONDRIA PROTEIN 9, MITOCHONDRIAL"/>
    <property type="match status" value="1"/>
</dbReference>
<dbReference type="OrthoDB" id="2831558at2759"/>
<gene>
    <name evidence="9" type="ORF">PHISCL_03705</name>
</gene>
<comment type="caution">
    <text evidence="9">The sequence shown here is derived from an EMBL/GenBank/DDBJ whole genome shotgun (WGS) entry which is preliminary data.</text>
</comment>
<dbReference type="AlphaFoldDB" id="A0A3A2ZLL6"/>
<dbReference type="InterPro" id="IPR051035">
    <property type="entry name" value="Mito_inheritance_9"/>
</dbReference>
<reference evidence="10" key="1">
    <citation type="submission" date="2017-02" db="EMBL/GenBank/DDBJ databases">
        <authorList>
            <person name="Tafer H."/>
            <person name="Lopandic K."/>
        </authorList>
    </citation>
    <scope>NUCLEOTIDE SEQUENCE [LARGE SCALE GENOMIC DNA]</scope>
    <source>
        <strain evidence="10">CBS 366.77</strain>
    </source>
</reference>
<evidence type="ECO:0000256" key="4">
    <source>
        <dbReference type="ARBA" id="ARBA00022946"/>
    </source>
</evidence>
<comment type="subcellular location">
    <subcellularLocation>
        <location evidence="1">Mitochondrion</location>
    </subcellularLocation>
</comment>
<dbReference type="GO" id="GO:0005739">
    <property type="term" value="C:mitochondrion"/>
    <property type="evidence" value="ECO:0007669"/>
    <property type="project" value="UniProtKB-SubCell"/>
</dbReference>
<sequence>MSSSIGSRRFLQAPVLPRASIRRLAIFTQGRRIPEEELFRYNNGRFLVNEEYELAKRYSSFDVKELCKRVSSLPDVNSPIVTITKKEGGYNKALLMKAENGATVLAKIPCRNIVPPQYGTASEVAVLKLVKTRSRIPVCGVLAWDADPSNPVKSEYIIYEKSGGQQLTDVWNNVKESDRVILIRSFAKFASKLANIDFPGYGSLYLRDGLPSALRQSGRTIDVDETYCLGPVYHGSWPGGFAADPEEYARYSGPWRSLSDLGAALVEQGLFQVKSFKTSHSGRGPHYGTPQEHIDILQTAKRAISVLANSPPLLRHAHPILCHPDFHPGNVFVSEDDPTQIVNVIDWQFTNIMPRFTQVRWPLFLAPPEGYRTGMSSPELPPQYPENDSEEHTVDSKKQAEALRTKCYEAALVKTHLESYLALTETDVSIRQLFTSCSSTYREGIIPLRDSLIKIFQNWSRLGLPGSCPYSFTDEEISQHKTQIEEYREWLKLREYTHELLRSNDGGWVPPQVNFEEAQAKHRKLYRNFLHTKRDKTEEEAKKLWFFRDRG</sequence>
<proteinExistence type="inferred from homology"/>
<organism evidence="9 10">
    <name type="scientific">Aspergillus sclerotialis</name>
    <dbReference type="NCBI Taxonomy" id="2070753"/>
    <lineage>
        <taxon>Eukaryota</taxon>
        <taxon>Fungi</taxon>
        <taxon>Dikarya</taxon>
        <taxon>Ascomycota</taxon>
        <taxon>Pezizomycotina</taxon>
        <taxon>Eurotiomycetes</taxon>
        <taxon>Eurotiomycetidae</taxon>
        <taxon>Eurotiales</taxon>
        <taxon>Aspergillaceae</taxon>
        <taxon>Aspergillus</taxon>
        <taxon>Aspergillus subgen. Polypaecilum</taxon>
    </lineage>
</organism>
<dbReference type="Proteomes" id="UP000266188">
    <property type="component" value="Unassembled WGS sequence"/>
</dbReference>
<keyword evidence="9" id="KW-0808">Transferase</keyword>